<proteinExistence type="predicted"/>
<keyword evidence="1" id="KW-0677">Repeat</keyword>
<dbReference type="AlphaFoldDB" id="A0A7U2FJS6"/>
<dbReference type="PANTHER" id="PTHR24173:SF74">
    <property type="entry name" value="ANKYRIN REPEAT DOMAIN-CONTAINING PROTEIN 16"/>
    <property type="match status" value="1"/>
</dbReference>
<dbReference type="OrthoDB" id="1722345at2759"/>
<evidence type="ECO:0000313" key="4">
    <source>
        <dbReference type="EMBL" id="QRD04750.1"/>
    </source>
</evidence>
<name>A0A7U2FJS6_PHANO</name>
<dbReference type="SMART" id="SM00248">
    <property type="entry name" value="ANK"/>
    <property type="match status" value="4"/>
</dbReference>
<organism evidence="4 5">
    <name type="scientific">Phaeosphaeria nodorum (strain SN15 / ATCC MYA-4574 / FGSC 10173)</name>
    <name type="common">Glume blotch fungus</name>
    <name type="synonym">Parastagonospora nodorum</name>
    <dbReference type="NCBI Taxonomy" id="321614"/>
    <lineage>
        <taxon>Eukaryota</taxon>
        <taxon>Fungi</taxon>
        <taxon>Dikarya</taxon>
        <taxon>Ascomycota</taxon>
        <taxon>Pezizomycotina</taxon>
        <taxon>Dothideomycetes</taxon>
        <taxon>Pleosporomycetidae</taxon>
        <taxon>Pleosporales</taxon>
        <taxon>Pleosporineae</taxon>
        <taxon>Phaeosphaeriaceae</taxon>
        <taxon>Parastagonospora</taxon>
    </lineage>
</organism>
<evidence type="ECO:0000256" key="3">
    <source>
        <dbReference type="PROSITE-ProRule" id="PRU00023"/>
    </source>
</evidence>
<protein>
    <submittedName>
        <fullName evidence="4">Uncharacterized protein</fullName>
    </submittedName>
</protein>
<dbReference type="EMBL" id="CP069039">
    <property type="protein sequence ID" value="QRD04750.1"/>
    <property type="molecule type" value="Genomic_DNA"/>
</dbReference>
<dbReference type="PROSITE" id="PS50297">
    <property type="entry name" value="ANK_REP_REGION"/>
    <property type="match status" value="1"/>
</dbReference>
<dbReference type="InterPro" id="IPR036770">
    <property type="entry name" value="Ankyrin_rpt-contain_sf"/>
</dbReference>
<reference evidence="5" key="1">
    <citation type="journal article" date="2021" name="BMC Genomics">
        <title>Chromosome-level genome assembly and manually-curated proteome of model necrotroph Parastagonospora nodorum Sn15 reveals a genome-wide trove of candidate effector homologs, and redundancy of virulence-related functions within an accessory chromosome.</title>
        <authorList>
            <person name="Bertazzoni S."/>
            <person name="Jones D.A.B."/>
            <person name="Phan H.T."/>
            <person name="Tan K.-C."/>
            <person name="Hane J.K."/>
        </authorList>
    </citation>
    <scope>NUCLEOTIDE SEQUENCE [LARGE SCALE GENOMIC DNA]</scope>
    <source>
        <strain evidence="5">SN15 / ATCC MYA-4574 / FGSC 10173)</strain>
    </source>
</reference>
<dbReference type="Pfam" id="PF12796">
    <property type="entry name" value="Ank_2"/>
    <property type="match status" value="2"/>
</dbReference>
<dbReference type="PANTHER" id="PTHR24173">
    <property type="entry name" value="ANKYRIN REPEAT CONTAINING"/>
    <property type="match status" value="1"/>
</dbReference>
<sequence length="285" mass="31091">MTDNNDDNFNTQMLAAIKSNDLAALQKMLSTREAEGPNALQRGPGLTDALSTALELARYDMAEELFKRGARWGDSTIMYIADGAREENGWNTQAIDVAVAHGWDVNEHFDHIGSALVLLAVSTETGPEYPDGDTACLKVAAHLLSKGAHVDETTQTNENPLEIACSRNDRHMAALLLAHDASLEKAPKALLNAASVGSIDIMQQLLDRGADVNAHPYGRYEIIPSQREDEDWGSALHCAVKNHHTEAVSFLLEKGAAKEYRNMVGLTALDLARKLGHEDIVRLLE</sequence>
<dbReference type="SUPFAM" id="SSF48403">
    <property type="entry name" value="Ankyrin repeat"/>
    <property type="match status" value="1"/>
</dbReference>
<keyword evidence="2 3" id="KW-0040">ANK repeat</keyword>
<evidence type="ECO:0000256" key="1">
    <source>
        <dbReference type="ARBA" id="ARBA00022737"/>
    </source>
</evidence>
<feature type="repeat" description="ANK" evidence="3">
    <location>
        <begin position="185"/>
        <end position="217"/>
    </location>
</feature>
<dbReference type="Gene3D" id="1.25.40.20">
    <property type="entry name" value="Ankyrin repeat-containing domain"/>
    <property type="match status" value="2"/>
</dbReference>
<evidence type="ECO:0000313" key="5">
    <source>
        <dbReference type="Proteomes" id="UP000663193"/>
    </source>
</evidence>
<dbReference type="InterPro" id="IPR002110">
    <property type="entry name" value="Ankyrin_rpt"/>
</dbReference>
<accession>A0A7U2FJS6</accession>
<feature type="repeat" description="ANK" evidence="3">
    <location>
        <begin position="231"/>
        <end position="263"/>
    </location>
</feature>
<dbReference type="Proteomes" id="UP000663193">
    <property type="component" value="Chromosome 17"/>
</dbReference>
<evidence type="ECO:0000256" key="2">
    <source>
        <dbReference type="ARBA" id="ARBA00023043"/>
    </source>
</evidence>
<dbReference type="VEuPathDB" id="FungiDB:JI435_106860"/>
<gene>
    <name evidence="4" type="ORF">JI435_106860</name>
</gene>
<dbReference type="PROSITE" id="PS50088">
    <property type="entry name" value="ANK_REPEAT"/>
    <property type="match status" value="2"/>
</dbReference>
<keyword evidence="5" id="KW-1185">Reference proteome</keyword>